<dbReference type="SUPFAM" id="SSF53098">
    <property type="entry name" value="Ribonuclease H-like"/>
    <property type="match status" value="1"/>
</dbReference>
<dbReference type="OrthoDB" id="6112254at2"/>
<dbReference type="EMBL" id="CP010427">
    <property type="protein sequence ID" value="AJC48962.1"/>
    <property type="molecule type" value="Genomic_DNA"/>
</dbReference>
<keyword evidence="5" id="KW-1185">Reference proteome</keyword>
<dbReference type="STRING" id="594679.SD28_01570"/>
<dbReference type="AlphaFoldDB" id="A0A0A8E5P2"/>
<name>A0A0A8E5P2_9GAMM</name>
<organism evidence="4 5">
    <name type="scientific">Allofrancisella guangzhouensis</name>
    <dbReference type="NCBI Taxonomy" id="594679"/>
    <lineage>
        <taxon>Bacteria</taxon>
        <taxon>Pseudomonadati</taxon>
        <taxon>Pseudomonadota</taxon>
        <taxon>Gammaproteobacteria</taxon>
        <taxon>Thiotrichales</taxon>
        <taxon>Francisellaceae</taxon>
        <taxon>Allofrancisella</taxon>
    </lineage>
</organism>
<evidence type="ECO:0000313" key="3">
    <source>
        <dbReference type="EMBL" id="AJC48962.1"/>
    </source>
</evidence>
<dbReference type="EMBL" id="CP010427">
    <property type="protein sequence ID" value="AJC48429.1"/>
    <property type="molecule type" value="Genomic_DNA"/>
</dbReference>
<dbReference type="KEGG" id="fgu:SD28_04600"/>
<dbReference type="InterPro" id="IPR038721">
    <property type="entry name" value="IS701-like_DDE_dom"/>
</dbReference>
<dbReference type="InterPro" id="IPR012337">
    <property type="entry name" value="RNaseH-like_sf"/>
</dbReference>
<dbReference type="Pfam" id="PF13546">
    <property type="entry name" value="DDE_5"/>
    <property type="match status" value="1"/>
</dbReference>
<evidence type="ECO:0000259" key="1">
    <source>
        <dbReference type="Pfam" id="PF13546"/>
    </source>
</evidence>
<protein>
    <recommendedName>
        <fullName evidence="1">Transposase IS701-like DDE domain-containing protein</fullName>
    </recommendedName>
</protein>
<dbReference type="RefSeq" id="WP_039123393.1">
    <property type="nucleotide sequence ID" value="NZ_CP010427.1"/>
</dbReference>
<evidence type="ECO:0000313" key="5">
    <source>
        <dbReference type="Proteomes" id="UP000031104"/>
    </source>
</evidence>
<proteinExistence type="predicted"/>
<dbReference type="KEGG" id="fgu:SD28_06670"/>
<feature type="domain" description="Transposase IS701-like DDE" evidence="1">
    <location>
        <begin position="3"/>
        <end position="205"/>
    </location>
</feature>
<reference evidence="4 5" key="1">
    <citation type="submission" date="2014-12" db="EMBL/GenBank/DDBJ databases">
        <title>Complete genome sequence of Francisella guanzhouensis strain 08HL01032 isolated from air-conditioning system in China.</title>
        <authorList>
            <person name="Svensson D."/>
            <person name="Ohrman C."/>
            <person name="Backman S."/>
            <person name="Karlsson E."/>
            <person name="Nilsson E."/>
            <person name="Bystrom M."/>
            <person name="Larkeryd A."/>
            <person name="Stenberg P."/>
            <person name="Scholtz H.C."/>
            <person name="Forsman M."/>
            <person name="Sjodin A."/>
        </authorList>
    </citation>
    <scope>NUCLEOTIDE SEQUENCE [LARGE SCALE GENOMIC DNA]</scope>
    <source>
        <strain evidence="4 5">08HL01032</strain>
    </source>
</reference>
<dbReference type="KEGG" id="fgu:SD28_01570"/>
<dbReference type="EMBL" id="CP010427">
    <property type="protein sequence ID" value="AJC49328.1"/>
    <property type="molecule type" value="Genomic_DNA"/>
</dbReference>
<dbReference type="HOGENOM" id="CLU_067752_0_0_6"/>
<evidence type="ECO:0000313" key="4">
    <source>
        <dbReference type="EMBL" id="AJC49328.1"/>
    </source>
</evidence>
<dbReference type="Proteomes" id="UP000031104">
    <property type="component" value="Chromosome"/>
</dbReference>
<gene>
    <name evidence="2" type="ORF">SD28_01570</name>
    <name evidence="3" type="ORF">SD28_04600</name>
    <name evidence="4" type="ORF">SD28_06670</name>
</gene>
<evidence type="ECO:0000313" key="2">
    <source>
        <dbReference type="EMBL" id="AJC48429.1"/>
    </source>
</evidence>
<accession>A0A0A8E5P2</accession>
<sequence>MKQRELANLYTEYLLCQNSQASATECSSMLDELVKHDSFSRMLKVGSYESKYVWLKGKGILKTYKDKPKILSIDNTISPKSDSKVNEVVNWFYDHSVGRAVKGINLISALIHVGDANIPVGFEVQTKENFVVEKDKAGRERLKRKARYTINELARKLVLKIIKNFSSFDYVVADRYFASKDNLRFFNKHKLSYVIGIANNRLVAKSKANALAGNYCRLDELGLLENETIKIYLKDIKYSLVVTRQVFKNGDNSTGEIYLITNDLNLESNHIKDIYQKRWNIEVYHRSIKQNASLAKSPTSIAVTQLNHIGLSIGAYCELEKLKLVSNKNHYALKRKMLIAANQASHREIIKMKKIFKMTA</sequence>